<dbReference type="AlphaFoldDB" id="A0AAI9TVA9"/>
<protein>
    <submittedName>
        <fullName evidence="1">Uncharacterized protein</fullName>
    </submittedName>
</protein>
<name>A0AAI9TVA9_9PEZI</name>
<dbReference type="EMBL" id="MPDP01000325">
    <property type="protein sequence ID" value="KAK1445230.1"/>
    <property type="molecule type" value="Genomic_DNA"/>
</dbReference>
<dbReference type="Proteomes" id="UP001239213">
    <property type="component" value="Unassembled WGS sequence"/>
</dbReference>
<gene>
    <name evidence="1" type="ORF">CCUS01_12724</name>
</gene>
<evidence type="ECO:0000313" key="2">
    <source>
        <dbReference type="Proteomes" id="UP001239213"/>
    </source>
</evidence>
<keyword evidence="2" id="KW-1185">Reference proteome</keyword>
<reference evidence="1" key="1">
    <citation type="submission" date="2016-11" db="EMBL/GenBank/DDBJ databases">
        <title>The genome sequence of Colletotrichum cuscutae.</title>
        <authorList>
            <person name="Baroncelli R."/>
        </authorList>
    </citation>
    <scope>NUCLEOTIDE SEQUENCE</scope>
    <source>
        <strain evidence="1">IMI 304802</strain>
    </source>
</reference>
<proteinExistence type="predicted"/>
<organism evidence="1 2">
    <name type="scientific">Colletotrichum cuscutae</name>
    <dbReference type="NCBI Taxonomy" id="1209917"/>
    <lineage>
        <taxon>Eukaryota</taxon>
        <taxon>Fungi</taxon>
        <taxon>Dikarya</taxon>
        <taxon>Ascomycota</taxon>
        <taxon>Pezizomycotina</taxon>
        <taxon>Sordariomycetes</taxon>
        <taxon>Hypocreomycetidae</taxon>
        <taxon>Glomerellales</taxon>
        <taxon>Glomerellaceae</taxon>
        <taxon>Colletotrichum</taxon>
        <taxon>Colletotrichum acutatum species complex</taxon>
    </lineage>
</organism>
<comment type="caution">
    <text evidence="1">The sequence shown here is derived from an EMBL/GenBank/DDBJ whole genome shotgun (WGS) entry which is preliminary data.</text>
</comment>
<evidence type="ECO:0000313" key="1">
    <source>
        <dbReference type="EMBL" id="KAK1445230.1"/>
    </source>
</evidence>
<accession>A0AAI9TVA9</accession>
<sequence length="143" mass="15601">MAAKTAYAPLTVRKVCHDVNGQQLDTPNQTGEHLLQLLRLARLLFPAAHGDEVLGSKSPKAVFVPEQISINQHGGKFQLWSDSQVMACLLCMLFIYPQDLDSGATTQGLSPGLIARPRPTLHRGVLLLMLPCPAHIRAPYGHC</sequence>